<gene>
    <name evidence="1" type="ORF">ACFOOR_05625</name>
</gene>
<dbReference type="EMBL" id="JBHRSV010000005">
    <property type="protein sequence ID" value="MFC2925579.1"/>
    <property type="molecule type" value="Genomic_DNA"/>
</dbReference>
<sequence>MAAIRQALMDNPDWVRHDPELMQRIAGAGLGGNVVDFNAVVRDRLLAENRRLRASREYMAETARANLALMGRTQVAALSVMDCADLPDLDTLLATTLPVSLGVDAVAVLTEGVTPLAGSLAIRPAAPGFADQLLGDDNDYTGEISGPTAQAVFGRPMGSQALARLDFEGVAGLLALGSRDADMFEPGQGTEFLSFLARAMERRMTPWLKD</sequence>
<dbReference type="PANTHER" id="PTHR38765:SF1">
    <property type="entry name" value="DUF484 DOMAIN-CONTAINING PROTEIN"/>
    <property type="match status" value="1"/>
</dbReference>
<reference evidence="2" key="1">
    <citation type="journal article" date="2019" name="Int. J. Syst. Evol. Microbiol.">
        <title>The Global Catalogue of Microorganisms (GCM) 10K type strain sequencing project: providing services to taxonomists for standard genome sequencing and annotation.</title>
        <authorList>
            <consortium name="The Broad Institute Genomics Platform"/>
            <consortium name="The Broad Institute Genome Sequencing Center for Infectious Disease"/>
            <person name="Wu L."/>
            <person name="Ma J."/>
        </authorList>
    </citation>
    <scope>NUCLEOTIDE SEQUENCE [LARGE SCALE GENOMIC DNA]</scope>
    <source>
        <strain evidence="2">KCTC 52487</strain>
    </source>
</reference>
<dbReference type="Gene3D" id="3.30.450.40">
    <property type="match status" value="1"/>
</dbReference>
<name>A0ABV6ZW32_9PROT</name>
<dbReference type="PANTHER" id="PTHR38765">
    <property type="entry name" value="DUF484 DOMAIN-CONTAINING PROTEIN"/>
    <property type="match status" value="1"/>
</dbReference>
<accession>A0ABV6ZW32</accession>
<dbReference type="InterPro" id="IPR007435">
    <property type="entry name" value="DUF484"/>
</dbReference>
<dbReference type="Proteomes" id="UP001595379">
    <property type="component" value="Unassembled WGS sequence"/>
</dbReference>
<comment type="caution">
    <text evidence="1">The sequence shown here is derived from an EMBL/GenBank/DDBJ whole genome shotgun (WGS) entry which is preliminary data.</text>
</comment>
<keyword evidence="2" id="KW-1185">Reference proteome</keyword>
<evidence type="ECO:0000313" key="1">
    <source>
        <dbReference type="EMBL" id="MFC2925579.1"/>
    </source>
</evidence>
<protein>
    <submittedName>
        <fullName evidence="1">DUF484 family protein</fullName>
    </submittedName>
</protein>
<organism evidence="1 2">
    <name type="scientific">Hyphobacterium vulgare</name>
    <dbReference type="NCBI Taxonomy" id="1736751"/>
    <lineage>
        <taxon>Bacteria</taxon>
        <taxon>Pseudomonadati</taxon>
        <taxon>Pseudomonadota</taxon>
        <taxon>Alphaproteobacteria</taxon>
        <taxon>Maricaulales</taxon>
        <taxon>Maricaulaceae</taxon>
        <taxon>Hyphobacterium</taxon>
    </lineage>
</organism>
<dbReference type="InterPro" id="IPR029016">
    <property type="entry name" value="GAF-like_dom_sf"/>
</dbReference>
<dbReference type="Pfam" id="PF04340">
    <property type="entry name" value="DUF484"/>
    <property type="match status" value="1"/>
</dbReference>
<dbReference type="RefSeq" id="WP_343165345.1">
    <property type="nucleotide sequence ID" value="NZ_JBHRSV010000005.1"/>
</dbReference>
<proteinExistence type="predicted"/>
<evidence type="ECO:0000313" key="2">
    <source>
        <dbReference type="Proteomes" id="UP001595379"/>
    </source>
</evidence>